<evidence type="ECO:0000256" key="4">
    <source>
        <dbReference type="ARBA" id="ARBA00023136"/>
    </source>
</evidence>
<dbReference type="Pfam" id="PF03006">
    <property type="entry name" value="HlyIII"/>
    <property type="match status" value="1"/>
</dbReference>
<evidence type="ECO:0000256" key="7">
    <source>
        <dbReference type="SAM" id="Phobius"/>
    </source>
</evidence>
<feature type="transmembrane region" description="Helical" evidence="7">
    <location>
        <begin position="613"/>
        <end position="636"/>
    </location>
</feature>
<keyword evidence="5" id="KW-0862">Zinc</keyword>
<feature type="transmembrane region" description="Helical" evidence="7">
    <location>
        <begin position="572"/>
        <end position="592"/>
    </location>
</feature>
<protein>
    <recommendedName>
        <fullName evidence="10">HlyIII-domain-containing protein</fullName>
    </recommendedName>
</protein>
<reference evidence="8" key="1">
    <citation type="submission" date="2023-11" db="EMBL/GenBank/DDBJ databases">
        <authorList>
            <person name="De Vega J J."/>
            <person name="De Vega J J."/>
        </authorList>
    </citation>
    <scope>NUCLEOTIDE SEQUENCE</scope>
</reference>
<organism evidence="8 9">
    <name type="scientific">Mycena citricolor</name>
    <dbReference type="NCBI Taxonomy" id="2018698"/>
    <lineage>
        <taxon>Eukaryota</taxon>
        <taxon>Fungi</taxon>
        <taxon>Dikarya</taxon>
        <taxon>Basidiomycota</taxon>
        <taxon>Agaricomycotina</taxon>
        <taxon>Agaricomycetes</taxon>
        <taxon>Agaricomycetidae</taxon>
        <taxon>Agaricales</taxon>
        <taxon>Marasmiineae</taxon>
        <taxon>Mycenaceae</taxon>
        <taxon>Mycena</taxon>
    </lineage>
</organism>
<dbReference type="PANTHER" id="PTHR20855:SF97">
    <property type="entry name" value="ADIPOR-LIKE RECEPTOR IZH3-RELATED"/>
    <property type="match status" value="1"/>
</dbReference>
<feature type="binding site" evidence="5">
    <location>
        <position position="464"/>
    </location>
    <ligand>
        <name>Zn(2+)</name>
        <dbReference type="ChEBI" id="CHEBI:29105"/>
    </ligand>
</feature>
<keyword evidence="3 7" id="KW-1133">Transmembrane helix</keyword>
<feature type="compositionally biased region" description="Polar residues" evidence="6">
    <location>
        <begin position="1"/>
        <end position="18"/>
    </location>
</feature>
<feature type="transmembrane region" description="Helical" evidence="7">
    <location>
        <begin position="346"/>
        <end position="368"/>
    </location>
</feature>
<keyword evidence="9" id="KW-1185">Reference proteome</keyword>
<comment type="caution">
    <text evidence="8">The sequence shown here is derived from an EMBL/GenBank/DDBJ whole genome shotgun (WGS) entry which is preliminary data.</text>
</comment>
<evidence type="ECO:0000256" key="1">
    <source>
        <dbReference type="ARBA" id="ARBA00004141"/>
    </source>
</evidence>
<keyword evidence="5" id="KW-0479">Metal-binding</keyword>
<dbReference type="Proteomes" id="UP001295794">
    <property type="component" value="Unassembled WGS sequence"/>
</dbReference>
<feature type="transmembrane region" description="Helical" evidence="7">
    <location>
        <begin position="547"/>
        <end position="566"/>
    </location>
</feature>
<keyword evidence="2 7" id="KW-0812">Transmembrane</keyword>
<dbReference type="EMBL" id="CAVNYO010000444">
    <property type="protein sequence ID" value="CAK5281271.1"/>
    <property type="molecule type" value="Genomic_DNA"/>
</dbReference>
<evidence type="ECO:0008006" key="10">
    <source>
        <dbReference type="Google" id="ProtNLM"/>
    </source>
</evidence>
<evidence type="ECO:0000256" key="3">
    <source>
        <dbReference type="ARBA" id="ARBA00022989"/>
    </source>
</evidence>
<dbReference type="GO" id="GO:0006882">
    <property type="term" value="P:intracellular zinc ion homeostasis"/>
    <property type="evidence" value="ECO:0007669"/>
    <property type="project" value="TreeGrafter"/>
</dbReference>
<dbReference type="InterPro" id="IPR004254">
    <property type="entry name" value="AdipoR/HlyIII-related"/>
</dbReference>
<feature type="transmembrane region" description="Helical" evidence="7">
    <location>
        <begin position="448"/>
        <end position="466"/>
    </location>
</feature>
<dbReference type="GO" id="GO:0046872">
    <property type="term" value="F:metal ion binding"/>
    <property type="evidence" value="ECO:0007669"/>
    <property type="project" value="UniProtKB-KW"/>
</dbReference>
<proteinExistence type="predicted"/>
<comment type="subcellular location">
    <subcellularLocation>
        <location evidence="1">Membrane</location>
        <topology evidence="1">Multi-pass membrane protein</topology>
    </subcellularLocation>
</comment>
<dbReference type="GO" id="GO:0038023">
    <property type="term" value="F:signaling receptor activity"/>
    <property type="evidence" value="ECO:0007669"/>
    <property type="project" value="TreeGrafter"/>
</dbReference>
<dbReference type="GO" id="GO:0016020">
    <property type="term" value="C:membrane"/>
    <property type="evidence" value="ECO:0007669"/>
    <property type="project" value="UniProtKB-SubCell"/>
</dbReference>
<name>A0AAD2HSD0_9AGAR</name>
<gene>
    <name evidence="8" type="ORF">MYCIT1_LOCUS32269</name>
</gene>
<sequence>MASSMSSGPMEVTTTALQRTPRLRHRRMSAPIPDRPTRLPPCRPLPLSLEALDLSPTSPAQALASLRFVVLSHLAHLERRLSLFESAEWVSTALDMLHSIRAEVHSHIPDLLLFPDNIEQALDNFKPRDFDFSFDFDHVKAKLKKLVAGLELDSIDLTKPMSYVPTLSVQLRNLQTHLADCRASFNNFDFDFDFGTPTLPRAPAFDFDFDFARAPAFDFDLPTLTSVFDAVLAELPSLPSLPVIDYSLPATISRASSSLTASLKSSSEAILGDLHESEADAQVHARALALAEDGRKLVTFDDVPYAWQNNPYVQWGYRFIPLRRWPAIVVSAFTLHNETMNIMTHLIPLIIWGLAFCGVVFVPGAPLLSSPGVVSVVDALGWCFSWLPTWLTREVGRYTPFAAYSISSEPVPSSIFISPYPSFGFFAASAPSPGAIFMKSDADTAESFFTLFALACLACSVLWHTMSGCSHRGAMEACARIDYVGIGWLIATSISTVVHYGYACAEAVVDSTPLGHAVLHPSTMLTSPPPVTWADNVDRGLGPAMKVLLTVALTLGAPFVALASWANQALDAFLLYHPIGAACLVMSLACGVTGNVLPYCDWFNRAENKMLRLAFFVGTAFSGLAPLGGIAALQGWGATGRFIAPVVPSFLFYILGIAFYATLTPERLIRSKGRLGRVRDWFGGGSHAIWHVFIVLAIRAHRDGIREMRRVAMQGGCAAVGFGA</sequence>
<evidence type="ECO:0000313" key="9">
    <source>
        <dbReference type="Proteomes" id="UP001295794"/>
    </source>
</evidence>
<dbReference type="PANTHER" id="PTHR20855">
    <property type="entry name" value="ADIPOR/PROGESTIN RECEPTOR-RELATED"/>
    <property type="match status" value="1"/>
</dbReference>
<keyword evidence="4 7" id="KW-0472">Membrane</keyword>
<accession>A0AAD2HSD0</accession>
<evidence type="ECO:0000256" key="2">
    <source>
        <dbReference type="ARBA" id="ARBA00022692"/>
    </source>
</evidence>
<feature type="region of interest" description="Disordered" evidence="6">
    <location>
        <begin position="1"/>
        <end position="21"/>
    </location>
</feature>
<evidence type="ECO:0000256" key="6">
    <source>
        <dbReference type="SAM" id="MobiDB-lite"/>
    </source>
</evidence>
<evidence type="ECO:0000313" key="8">
    <source>
        <dbReference type="EMBL" id="CAK5281271.1"/>
    </source>
</evidence>
<evidence type="ECO:0000256" key="5">
    <source>
        <dbReference type="PIRSR" id="PIRSR604254-1"/>
    </source>
</evidence>
<dbReference type="AlphaFoldDB" id="A0AAD2HSD0"/>
<feature type="transmembrane region" description="Helical" evidence="7">
    <location>
        <begin position="642"/>
        <end position="661"/>
    </location>
</feature>